<dbReference type="Proteomes" id="UP001056120">
    <property type="component" value="Linkage Group LG28"/>
</dbReference>
<comment type="caution">
    <text evidence="1">The sequence shown here is derived from an EMBL/GenBank/DDBJ whole genome shotgun (WGS) entry which is preliminary data.</text>
</comment>
<sequence>MEKQILPSYILLLHITTTGTCSLYFSLCSPVYFFPAISFSRRKSQLKFYTEFNHCTRVNSLPDHIRSGDAPQVKGDFATVTQR</sequence>
<proteinExistence type="predicted"/>
<accession>A0ACB8YF12</accession>
<reference evidence="1 2" key="2">
    <citation type="journal article" date="2022" name="Mol. Ecol. Resour.">
        <title>The genomes of chicory, endive, great burdock and yacon provide insights into Asteraceae paleo-polyploidization history and plant inulin production.</title>
        <authorList>
            <person name="Fan W."/>
            <person name="Wang S."/>
            <person name="Wang H."/>
            <person name="Wang A."/>
            <person name="Jiang F."/>
            <person name="Liu H."/>
            <person name="Zhao H."/>
            <person name="Xu D."/>
            <person name="Zhang Y."/>
        </authorList>
    </citation>
    <scope>NUCLEOTIDE SEQUENCE [LARGE SCALE GENOMIC DNA]</scope>
    <source>
        <strain evidence="2">cv. Yunnan</strain>
        <tissue evidence="1">Leaves</tissue>
    </source>
</reference>
<gene>
    <name evidence="1" type="ORF">L1987_84480</name>
</gene>
<organism evidence="1 2">
    <name type="scientific">Smallanthus sonchifolius</name>
    <dbReference type="NCBI Taxonomy" id="185202"/>
    <lineage>
        <taxon>Eukaryota</taxon>
        <taxon>Viridiplantae</taxon>
        <taxon>Streptophyta</taxon>
        <taxon>Embryophyta</taxon>
        <taxon>Tracheophyta</taxon>
        <taxon>Spermatophyta</taxon>
        <taxon>Magnoliopsida</taxon>
        <taxon>eudicotyledons</taxon>
        <taxon>Gunneridae</taxon>
        <taxon>Pentapetalae</taxon>
        <taxon>asterids</taxon>
        <taxon>campanulids</taxon>
        <taxon>Asterales</taxon>
        <taxon>Asteraceae</taxon>
        <taxon>Asteroideae</taxon>
        <taxon>Heliantheae alliance</taxon>
        <taxon>Millerieae</taxon>
        <taxon>Smallanthus</taxon>
    </lineage>
</organism>
<reference evidence="2" key="1">
    <citation type="journal article" date="2022" name="Mol. Ecol. Resour.">
        <title>The genomes of chicory, endive, great burdock and yacon provide insights into Asteraceae palaeo-polyploidization history and plant inulin production.</title>
        <authorList>
            <person name="Fan W."/>
            <person name="Wang S."/>
            <person name="Wang H."/>
            <person name="Wang A."/>
            <person name="Jiang F."/>
            <person name="Liu H."/>
            <person name="Zhao H."/>
            <person name="Xu D."/>
            <person name="Zhang Y."/>
        </authorList>
    </citation>
    <scope>NUCLEOTIDE SEQUENCE [LARGE SCALE GENOMIC DNA]</scope>
    <source>
        <strain evidence="2">cv. Yunnan</strain>
    </source>
</reference>
<evidence type="ECO:0000313" key="2">
    <source>
        <dbReference type="Proteomes" id="UP001056120"/>
    </source>
</evidence>
<name>A0ACB8YF12_9ASTR</name>
<protein>
    <submittedName>
        <fullName evidence="1">Uncharacterized protein</fullName>
    </submittedName>
</protein>
<evidence type="ECO:0000313" key="1">
    <source>
        <dbReference type="EMBL" id="KAI3683963.1"/>
    </source>
</evidence>
<dbReference type="EMBL" id="CM042045">
    <property type="protein sequence ID" value="KAI3683963.1"/>
    <property type="molecule type" value="Genomic_DNA"/>
</dbReference>
<keyword evidence="2" id="KW-1185">Reference proteome</keyword>